<sequence length="204" mass="23083">MEGGAAAVSTEKASESAASASYTYWVRELTHDAAPRPVPKKLNVEDLSNHSNPTHLGSVWNRAGTWEEKSLNKWASDRIKELLVSVGTLEFSGGKAEIEEVTRCSGDAFIVTVRNKKRVGYNYELTLRVKGEWTVGSEKRKVKGHIDIPEFSLGELDDLQIHTKLSEEKDLSQQDKQRIIKDLKLFLKPLQEKLHHFEQELKDL</sequence>
<dbReference type="Gramene" id="OE9A056293T2">
    <property type="protein sequence ID" value="OE9A056293C2"/>
    <property type="gene ID" value="OE9A056293"/>
</dbReference>
<dbReference type="Pfam" id="PF09229">
    <property type="entry name" value="Aha1_N"/>
    <property type="match status" value="1"/>
</dbReference>
<dbReference type="PANTHER" id="PTHR13009:SF22">
    <property type="entry name" value="LD43819P"/>
    <property type="match status" value="1"/>
</dbReference>
<dbReference type="SUPFAM" id="SSF103111">
    <property type="entry name" value="Activator of Hsp90 ATPase, Aha1"/>
    <property type="match status" value="1"/>
</dbReference>
<comment type="similarity">
    <text evidence="1">Belongs to the AHA1 family.</text>
</comment>
<organism evidence="3 4">
    <name type="scientific">Olea europaea subsp. europaea</name>
    <dbReference type="NCBI Taxonomy" id="158383"/>
    <lineage>
        <taxon>Eukaryota</taxon>
        <taxon>Viridiplantae</taxon>
        <taxon>Streptophyta</taxon>
        <taxon>Embryophyta</taxon>
        <taxon>Tracheophyta</taxon>
        <taxon>Spermatophyta</taxon>
        <taxon>Magnoliopsida</taxon>
        <taxon>eudicotyledons</taxon>
        <taxon>Gunneridae</taxon>
        <taxon>Pentapetalae</taxon>
        <taxon>asterids</taxon>
        <taxon>lamiids</taxon>
        <taxon>Lamiales</taxon>
        <taxon>Oleaceae</taxon>
        <taxon>Oleeae</taxon>
        <taxon>Olea</taxon>
    </lineage>
</organism>
<dbReference type="PANTHER" id="PTHR13009">
    <property type="entry name" value="HEAT SHOCK PROTEIN 90 HSP90 CO-CHAPERONE AHA-1"/>
    <property type="match status" value="1"/>
</dbReference>
<accession>A0A8S0U036</accession>
<dbReference type="InterPro" id="IPR036338">
    <property type="entry name" value="Aha1"/>
</dbReference>
<dbReference type="GO" id="GO:0001671">
    <property type="term" value="F:ATPase activator activity"/>
    <property type="evidence" value="ECO:0007669"/>
    <property type="project" value="InterPro"/>
</dbReference>
<dbReference type="OrthoDB" id="567237at2759"/>
<feature type="domain" description="Activator of Hsp90 ATPase AHSA1-like N-terminal" evidence="2">
    <location>
        <begin position="68"/>
        <end position="202"/>
    </location>
</feature>
<evidence type="ECO:0000313" key="4">
    <source>
        <dbReference type="Proteomes" id="UP000594638"/>
    </source>
</evidence>
<protein>
    <submittedName>
        <fullName evidence="3">Uncharacterized protein LOC111366082</fullName>
    </submittedName>
</protein>
<evidence type="ECO:0000259" key="2">
    <source>
        <dbReference type="SMART" id="SM01000"/>
    </source>
</evidence>
<dbReference type="SMART" id="SM01000">
    <property type="entry name" value="Aha1_N"/>
    <property type="match status" value="1"/>
</dbReference>
<dbReference type="Proteomes" id="UP000594638">
    <property type="component" value="Unassembled WGS sequence"/>
</dbReference>
<name>A0A8S0U036_OLEEU</name>
<dbReference type="GO" id="GO:0005829">
    <property type="term" value="C:cytosol"/>
    <property type="evidence" value="ECO:0007669"/>
    <property type="project" value="TreeGrafter"/>
</dbReference>
<evidence type="ECO:0000256" key="1">
    <source>
        <dbReference type="ARBA" id="ARBA00006817"/>
    </source>
</evidence>
<dbReference type="GO" id="GO:0051087">
    <property type="term" value="F:protein-folding chaperone binding"/>
    <property type="evidence" value="ECO:0007669"/>
    <property type="project" value="InterPro"/>
</dbReference>
<dbReference type="AlphaFoldDB" id="A0A8S0U036"/>
<evidence type="ECO:0000313" key="3">
    <source>
        <dbReference type="EMBL" id="CAA3009413.1"/>
    </source>
</evidence>
<dbReference type="Gene3D" id="3.15.10.20">
    <property type="entry name" value="Activator of Hsp90 ATPase Aha1, N-terminal domain"/>
    <property type="match status" value="1"/>
</dbReference>
<dbReference type="EMBL" id="CACTIH010007317">
    <property type="protein sequence ID" value="CAA3009413.1"/>
    <property type="molecule type" value="Genomic_DNA"/>
</dbReference>
<keyword evidence="4" id="KW-1185">Reference proteome</keyword>
<dbReference type="GO" id="GO:0006457">
    <property type="term" value="P:protein folding"/>
    <property type="evidence" value="ECO:0007669"/>
    <property type="project" value="TreeGrafter"/>
</dbReference>
<reference evidence="3 4" key="1">
    <citation type="submission" date="2019-12" db="EMBL/GenBank/DDBJ databases">
        <authorList>
            <person name="Alioto T."/>
            <person name="Alioto T."/>
            <person name="Gomez Garrido J."/>
        </authorList>
    </citation>
    <scope>NUCLEOTIDE SEQUENCE [LARGE SCALE GENOMIC DNA]</scope>
</reference>
<proteinExistence type="inferred from homology"/>
<gene>
    <name evidence="3" type="ORF">OLEA9_A056293</name>
</gene>
<comment type="caution">
    <text evidence="3">The sequence shown here is derived from an EMBL/GenBank/DDBJ whole genome shotgun (WGS) entry which is preliminary data.</text>
</comment>
<dbReference type="InterPro" id="IPR015310">
    <property type="entry name" value="AHSA1-like_N"/>
</dbReference>